<sequence length="161" mass="16704">MYESSCSYQSALERLACPSMIKSEDCSGAGVAGVAAVAPGADWYRLACNTSTFEQLKQSVEKAKAALQDRAAQGYLSPASFTEHLAEHLAPSATPQGGSGHASSAPHGAAGQQVLHAPAAPQTSVAQAPSSQDHKRSSHGENDSCFQCAVNNTSVDLRFIL</sequence>
<comment type="caution">
    <text evidence="2">The sequence shown here is derived from an EMBL/GenBank/DDBJ whole genome shotgun (WGS) entry which is preliminary data.</text>
</comment>
<feature type="compositionally biased region" description="Low complexity" evidence="1">
    <location>
        <begin position="101"/>
        <end position="113"/>
    </location>
</feature>
<reference evidence="2" key="1">
    <citation type="submission" date="2021-07" db="EMBL/GenBank/DDBJ databases">
        <authorList>
            <person name="Catto M.A."/>
            <person name="Jacobson A."/>
            <person name="Kennedy G."/>
            <person name="Labadie P."/>
            <person name="Hunt B.G."/>
            <person name="Srinivasan R."/>
        </authorList>
    </citation>
    <scope>NUCLEOTIDE SEQUENCE</scope>
    <source>
        <strain evidence="2">PL_HMW_Pooled</strain>
        <tissue evidence="2">Head</tissue>
    </source>
</reference>
<keyword evidence="3" id="KW-1185">Reference proteome</keyword>
<feature type="compositionally biased region" description="Polar residues" evidence="1">
    <location>
        <begin position="121"/>
        <end position="131"/>
    </location>
</feature>
<evidence type="ECO:0000256" key="1">
    <source>
        <dbReference type="SAM" id="MobiDB-lite"/>
    </source>
</evidence>
<accession>A0AAE1GR00</accession>
<keyword evidence="2" id="KW-0238">DNA-binding</keyword>
<dbReference type="Proteomes" id="UP001219518">
    <property type="component" value="Unassembled WGS sequence"/>
</dbReference>
<gene>
    <name evidence="2" type="ORF">KUF71_018295</name>
</gene>
<proteinExistence type="predicted"/>
<evidence type="ECO:0000313" key="2">
    <source>
        <dbReference type="EMBL" id="KAK3907659.1"/>
    </source>
</evidence>
<reference evidence="2" key="2">
    <citation type="journal article" date="2023" name="BMC Genomics">
        <title>Pest status, molecular evolution, and epigenetic factors derived from the genome assembly of Frankliniella fusca, a thysanopteran phytovirus vector.</title>
        <authorList>
            <person name="Catto M.A."/>
            <person name="Labadie P.E."/>
            <person name="Jacobson A.L."/>
            <person name="Kennedy G.G."/>
            <person name="Srinivasan R."/>
            <person name="Hunt B.G."/>
        </authorList>
    </citation>
    <scope>NUCLEOTIDE SEQUENCE</scope>
    <source>
        <strain evidence="2">PL_HMW_Pooled</strain>
    </source>
</reference>
<dbReference type="GO" id="GO:0003677">
    <property type="term" value="F:DNA binding"/>
    <property type="evidence" value="ECO:0007669"/>
    <property type="project" value="UniProtKB-KW"/>
</dbReference>
<protein>
    <submittedName>
        <fullName evidence="2">DNA-binding protein D-ETS-3</fullName>
    </submittedName>
</protein>
<dbReference type="AlphaFoldDB" id="A0AAE1GR00"/>
<organism evidence="2 3">
    <name type="scientific">Frankliniella fusca</name>
    <dbReference type="NCBI Taxonomy" id="407009"/>
    <lineage>
        <taxon>Eukaryota</taxon>
        <taxon>Metazoa</taxon>
        <taxon>Ecdysozoa</taxon>
        <taxon>Arthropoda</taxon>
        <taxon>Hexapoda</taxon>
        <taxon>Insecta</taxon>
        <taxon>Pterygota</taxon>
        <taxon>Neoptera</taxon>
        <taxon>Paraneoptera</taxon>
        <taxon>Thysanoptera</taxon>
        <taxon>Terebrantia</taxon>
        <taxon>Thripoidea</taxon>
        <taxon>Thripidae</taxon>
        <taxon>Frankliniella</taxon>
    </lineage>
</organism>
<feature type="region of interest" description="Disordered" evidence="1">
    <location>
        <begin position="86"/>
        <end position="145"/>
    </location>
</feature>
<feature type="compositionally biased region" description="Basic and acidic residues" evidence="1">
    <location>
        <begin position="132"/>
        <end position="142"/>
    </location>
</feature>
<name>A0AAE1GR00_9NEOP</name>
<evidence type="ECO:0000313" key="3">
    <source>
        <dbReference type="Proteomes" id="UP001219518"/>
    </source>
</evidence>
<dbReference type="EMBL" id="JAHWGI010000014">
    <property type="protein sequence ID" value="KAK3907659.1"/>
    <property type="molecule type" value="Genomic_DNA"/>
</dbReference>